<dbReference type="PANTHER" id="PTHR32251">
    <property type="entry name" value="3-OXO-5-ALPHA-STEROID 4-DEHYDROGENASE"/>
    <property type="match status" value="1"/>
</dbReference>
<feature type="transmembrane region" description="Helical" evidence="1">
    <location>
        <begin position="33"/>
        <end position="52"/>
    </location>
</feature>
<sequence>MVLLARPSPTKPHFSLTKKRKSRKMVVQILDESYLGISALVTVGIQTTFYSIAAYYQFDKLTDFAGGTNFIVIAASTFFFGQNYPLQLKALDVRKAVVTSLVCLWGVRLVTYLVYRILTTERDARFDDIRHNLLKFAVFFVFQAFWVFIVSLPVIFINAPHNSVANGAPAFGNALDIVGISMFSIGLIIETVADIEKFTFRNNPANRGKWCDVGLWSWSRHPNYFGEITIWISVFLISINVIKRWEWTSILSPLFTSFLLLFLSGMPILEKNSDEKYGSRDDYLSYKRTTSPLIPLPPSVYGALPSAIKFVLFEFPLYNHTHLSISNQTAATYGSTEIPS</sequence>
<dbReference type="EMBL" id="WIXP02000013">
    <property type="protein sequence ID" value="KAF6201286.1"/>
    <property type="molecule type" value="Genomic_DNA"/>
</dbReference>
<organism evidence="2 3">
    <name type="scientific">Apolygus lucorum</name>
    <name type="common">Small green plant bug</name>
    <name type="synonym">Lygocoris lucorum</name>
    <dbReference type="NCBI Taxonomy" id="248454"/>
    <lineage>
        <taxon>Eukaryota</taxon>
        <taxon>Metazoa</taxon>
        <taxon>Ecdysozoa</taxon>
        <taxon>Arthropoda</taxon>
        <taxon>Hexapoda</taxon>
        <taxon>Insecta</taxon>
        <taxon>Pterygota</taxon>
        <taxon>Neoptera</taxon>
        <taxon>Paraneoptera</taxon>
        <taxon>Hemiptera</taxon>
        <taxon>Heteroptera</taxon>
        <taxon>Panheteroptera</taxon>
        <taxon>Cimicomorpha</taxon>
        <taxon>Miridae</taxon>
        <taxon>Mirini</taxon>
        <taxon>Apolygus</taxon>
    </lineage>
</organism>
<evidence type="ECO:0000313" key="2">
    <source>
        <dbReference type="EMBL" id="KAF6201286.1"/>
    </source>
</evidence>
<dbReference type="PANTHER" id="PTHR32251:SF15">
    <property type="entry name" value="3-OXO-5-ALPHA-STEROID 4-DEHYDROGENASE (DUF1295)"/>
    <property type="match status" value="1"/>
</dbReference>
<accession>A0A8S9WZQ7</accession>
<evidence type="ECO:0008006" key="4">
    <source>
        <dbReference type="Google" id="ProtNLM"/>
    </source>
</evidence>
<proteinExistence type="predicted"/>
<dbReference type="PROSITE" id="PS50244">
    <property type="entry name" value="S5A_REDUCTASE"/>
    <property type="match status" value="1"/>
</dbReference>
<dbReference type="AlphaFoldDB" id="A0A8S9WZQ7"/>
<feature type="transmembrane region" description="Helical" evidence="1">
    <location>
        <begin position="64"/>
        <end position="84"/>
    </location>
</feature>
<dbReference type="Proteomes" id="UP000466442">
    <property type="component" value="Unassembled WGS sequence"/>
</dbReference>
<reference evidence="2" key="1">
    <citation type="journal article" date="2021" name="Mol. Ecol. Resour.">
        <title>Apolygus lucorum genome provides insights into omnivorousness and mesophyll feeding.</title>
        <authorList>
            <person name="Liu Y."/>
            <person name="Liu H."/>
            <person name="Wang H."/>
            <person name="Huang T."/>
            <person name="Liu B."/>
            <person name="Yang B."/>
            <person name="Yin L."/>
            <person name="Li B."/>
            <person name="Zhang Y."/>
            <person name="Zhang S."/>
            <person name="Jiang F."/>
            <person name="Zhang X."/>
            <person name="Ren Y."/>
            <person name="Wang B."/>
            <person name="Wang S."/>
            <person name="Lu Y."/>
            <person name="Wu K."/>
            <person name="Fan W."/>
            <person name="Wang G."/>
        </authorList>
    </citation>
    <scope>NUCLEOTIDE SEQUENCE</scope>
    <source>
        <strain evidence="2">12Hb</strain>
    </source>
</reference>
<keyword evidence="1" id="KW-0472">Membrane</keyword>
<evidence type="ECO:0000313" key="3">
    <source>
        <dbReference type="Proteomes" id="UP000466442"/>
    </source>
</evidence>
<name>A0A8S9WZQ7_APOLU</name>
<feature type="transmembrane region" description="Helical" evidence="1">
    <location>
        <begin position="171"/>
        <end position="193"/>
    </location>
</feature>
<feature type="transmembrane region" description="Helical" evidence="1">
    <location>
        <begin position="224"/>
        <end position="242"/>
    </location>
</feature>
<dbReference type="Gene3D" id="1.20.120.1630">
    <property type="match status" value="1"/>
</dbReference>
<gene>
    <name evidence="2" type="ORF">GE061_005733</name>
</gene>
<feature type="transmembrane region" description="Helical" evidence="1">
    <location>
        <begin position="136"/>
        <end position="159"/>
    </location>
</feature>
<dbReference type="Pfam" id="PF06966">
    <property type="entry name" value="DUF1295"/>
    <property type="match status" value="1"/>
</dbReference>
<protein>
    <recommendedName>
        <fullName evidence="4">Steroid 5-alpha reductase C-terminal domain-containing protein</fullName>
    </recommendedName>
</protein>
<comment type="caution">
    <text evidence="2">The sequence shown here is derived from an EMBL/GenBank/DDBJ whole genome shotgun (WGS) entry which is preliminary data.</text>
</comment>
<keyword evidence="1" id="KW-1133">Transmembrane helix</keyword>
<feature type="transmembrane region" description="Helical" evidence="1">
    <location>
        <begin position="96"/>
        <end position="115"/>
    </location>
</feature>
<keyword evidence="3" id="KW-1185">Reference proteome</keyword>
<feature type="transmembrane region" description="Helical" evidence="1">
    <location>
        <begin position="248"/>
        <end position="269"/>
    </location>
</feature>
<keyword evidence="1" id="KW-0812">Transmembrane</keyword>
<evidence type="ECO:0000256" key="1">
    <source>
        <dbReference type="SAM" id="Phobius"/>
    </source>
</evidence>
<dbReference type="OrthoDB" id="67965at2759"/>
<dbReference type="InterPro" id="IPR010721">
    <property type="entry name" value="UstE-like"/>
</dbReference>
<dbReference type="GO" id="GO:0016020">
    <property type="term" value="C:membrane"/>
    <property type="evidence" value="ECO:0007669"/>
    <property type="project" value="TreeGrafter"/>
</dbReference>